<keyword evidence="3" id="KW-1185">Reference proteome</keyword>
<dbReference type="PROSITE" id="PS50943">
    <property type="entry name" value="HTH_CROC1"/>
    <property type="match status" value="1"/>
</dbReference>
<accession>A0A7W3LNX0</accession>
<dbReference type="Gene3D" id="1.10.260.40">
    <property type="entry name" value="lambda repressor-like DNA-binding domains"/>
    <property type="match status" value="1"/>
</dbReference>
<organism evidence="2 3">
    <name type="scientific">Actinomadura namibiensis</name>
    <dbReference type="NCBI Taxonomy" id="182080"/>
    <lineage>
        <taxon>Bacteria</taxon>
        <taxon>Bacillati</taxon>
        <taxon>Actinomycetota</taxon>
        <taxon>Actinomycetes</taxon>
        <taxon>Streptosporangiales</taxon>
        <taxon>Thermomonosporaceae</taxon>
        <taxon>Actinomadura</taxon>
    </lineage>
</organism>
<dbReference type="CDD" id="cd00093">
    <property type="entry name" value="HTH_XRE"/>
    <property type="match status" value="1"/>
</dbReference>
<dbReference type="SUPFAM" id="SSF47413">
    <property type="entry name" value="lambda repressor-like DNA-binding domains"/>
    <property type="match status" value="1"/>
</dbReference>
<dbReference type="InterPro" id="IPR010982">
    <property type="entry name" value="Lambda_DNA-bd_dom_sf"/>
</dbReference>
<dbReference type="Proteomes" id="UP000572680">
    <property type="component" value="Unassembled WGS sequence"/>
</dbReference>
<dbReference type="SMART" id="SM00530">
    <property type="entry name" value="HTH_XRE"/>
    <property type="match status" value="1"/>
</dbReference>
<gene>
    <name evidence="2" type="ORF">HNR61_003210</name>
</gene>
<proteinExistence type="predicted"/>
<comment type="caution">
    <text evidence="2">The sequence shown here is derived from an EMBL/GenBank/DDBJ whole genome shotgun (WGS) entry which is preliminary data.</text>
</comment>
<dbReference type="InterPro" id="IPR001387">
    <property type="entry name" value="Cro/C1-type_HTH"/>
</dbReference>
<protein>
    <submittedName>
        <fullName evidence="2">Transcriptional regulator with XRE-family HTH domain</fullName>
    </submittedName>
</protein>
<dbReference type="Pfam" id="PF19054">
    <property type="entry name" value="DUF5753"/>
    <property type="match status" value="1"/>
</dbReference>
<feature type="domain" description="HTH cro/C1-type" evidence="1">
    <location>
        <begin position="20"/>
        <end position="74"/>
    </location>
</feature>
<dbReference type="GO" id="GO:0003677">
    <property type="term" value="F:DNA binding"/>
    <property type="evidence" value="ECO:0007669"/>
    <property type="project" value="InterPro"/>
</dbReference>
<name>A0A7W3LNX0_ACTNM</name>
<reference evidence="2 3" key="1">
    <citation type="submission" date="2020-08" db="EMBL/GenBank/DDBJ databases">
        <title>Genomic Encyclopedia of Type Strains, Phase IV (KMG-IV): sequencing the most valuable type-strain genomes for metagenomic binning, comparative biology and taxonomic classification.</title>
        <authorList>
            <person name="Goeker M."/>
        </authorList>
    </citation>
    <scope>NUCLEOTIDE SEQUENCE [LARGE SCALE GENOMIC DNA]</scope>
    <source>
        <strain evidence="2 3">DSM 44197</strain>
    </source>
</reference>
<dbReference type="InterPro" id="IPR043917">
    <property type="entry name" value="DUF5753"/>
</dbReference>
<sequence length="273" mass="31261">MPSRSEPYEDLGHIAYARELTAWREAAGLTKKQLADALGYTDQLIGQYERRTNTPSKRVSEDLDTFFKTNGVFVRHWKLIHELPNAMPVFPGFERYMEREKETTHLKAYSAYVVSGLLQIEDYARAIFEIGNPPDLEERLAQRMGRQALLTKEGAPNLFFCMDESVLRRIVSSRDVQRRQLQALLDVSERPNVTVTVVPWGQGYNRGTSGSLIVLGFKDGSHAAYIEVASLWRMFVEQPEMVGPYIVQYDTIAAYAHHVDESRSLIKRVMEEL</sequence>
<dbReference type="EMBL" id="JACJIA010000003">
    <property type="protein sequence ID" value="MBA8951579.1"/>
    <property type="molecule type" value="Genomic_DNA"/>
</dbReference>
<evidence type="ECO:0000259" key="1">
    <source>
        <dbReference type="PROSITE" id="PS50943"/>
    </source>
</evidence>
<evidence type="ECO:0000313" key="2">
    <source>
        <dbReference type="EMBL" id="MBA8951579.1"/>
    </source>
</evidence>
<evidence type="ECO:0000313" key="3">
    <source>
        <dbReference type="Proteomes" id="UP000572680"/>
    </source>
</evidence>
<dbReference type="AlphaFoldDB" id="A0A7W3LNX0"/>
<dbReference type="RefSeq" id="WP_182843876.1">
    <property type="nucleotide sequence ID" value="NZ_BAAALP010000029.1"/>
</dbReference>
<dbReference type="Pfam" id="PF13560">
    <property type="entry name" value="HTH_31"/>
    <property type="match status" value="1"/>
</dbReference>